<dbReference type="Gene3D" id="3.30.40.10">
    <property type="entry name" value="Zinc/RING finger domain, C3HC4 (zinc finger)"/>
    <property type="match status" value="1"/>
</dbReference>
<evidence type="ECO:0000313" key="11">
    <source>
        <dbReference type="Proteomes" id="UP000489600"/>
    </source>
</evidence>
<comment type="similarity">
    <text evidence="7">Belongs to the eIF-6 family.</text>
</comment>
<dbReference type="EMBL" id="CABITT030000004">
    <property type="protein sequence ID" value="VVB02778.1"/>
    <property type="molecule type" value="Genomic_DNA"/>
</dbReference>
<dbReference type="SMART" id="SM00654">
    <property type="entry name" value="eIF6"/>
    <property type="match status" value="1"/>
</dbReference>
<dbReference type="Pfam" id="PF13934">
    <property type="entry name" value="ELYS"/>
    <property type="match status" value="1"/>
</dbReference>
<protein>
    <recommendedName>
        <fullName evidence="7">Eukaryotic translation initiation factor 6</fullName>
        <shortName evidence="7">eIF-6</shortName>
    </recommendedName>
</protein>
<dbReference type="InterPro" id="IPR044718">
    <property type="entry name" value="HOS1"/>
</dbReference>
<evidence type="ECO:0000256" key="2">
    <source>
        <dbReference type="ARBA" id="ARBA00022490"/>
    </source>
</evidence>
<evidence type="ECO:0000313" key="10">
    <source>
        <dbReference type="EMBL" id="VVB02778.1"/>
    </source>
</evidence>
<comment type="caution">
    <text evidence="10">The sequence shown here is derived from an EMBL/GenBank/DDBJ whole genome shotgun (WGS) entry which is preliminary data.</text>
</comment>
<dbReference type="PANTHER" id="PTHR47358">
    <property type="entry name" value="E3 UBIQUITIN-PROTEIN LIGASE HOS1"/>
    <property type="match status" value="1"/>
</dbReference>
<dbReference type="GO" id="GO:0042273">
    <property type="term" value="P:ribosomal large subunit biogenesis"/>
    <property type="evidence" value="ECO:0007669"/>
    <property type="project" value="UniProtKB-UniRule"/>
</dbReference>
<evidence type="ECO:0000256" key="4">
    <source>
        <dbReference type="ARBA" id="ARBA00022540"/>
    </source>
</evidence>
<dbReference type="GO" id="GO:0016567">
    <property type="term" value="P:protein ubiquitination"/>
    <property type="evidence" value="ECO:0007669"/>
    <property type="project" value="InterPro"/>
</dbReference>
<dbReference type="GO" id="GO:0003743">
    <property type="term" value="F:translation initiation factor activity"/>
    <property type="evidence" value="ECO:0007669"/>
    <property type="project" value="UniProtKB-UniRule"/>
</dbReference>
<feature type="domain" description="ELYS-like" evidence="9">
    <location>
        <begin position="324"/>
        <end position="595"/>
    </location>
</feature>
<reference evidence="10" key="1">
    <citation type="submission" date="2019-07" db="EMBL/GenBank/DDBJ databases">
        <authorList>
            <person name="Dittberner H."/>
        </authorList>
    </citation>
    <scope>NUCLEOTIDE SEQUENCE [LARGE SCALE GENOMIC DNA]</scope>
</reference>
<dbReference type="GO" id="GO:0042256">
    <property type="term" value="P:cytosolic ribosome assembly"/>
    <property type="evidence" value="ECO:0007669"/>
    <property type="project" value="UniProtKB-UniRule"/>
</dbReference>
<keyword evidence="5 7" id="KW-0648">Protein biosynthesis</keyword>
<dbReference type="InterPro" id="IPR025151">
    <property type="entry name" value="ELYS_dom"/>
</dbReference>
<feature type="region of interest" description="Disordered" evidence="8">
    <location>
        <begin position="678"/>
        <end position="700"/>
    </location>
</feature>
<dbReference type="InterPro" id="IPR013083">
    <property type="entry name" value="Znf_RING/FYVE/PHD"/>
</dbReference>
<feature type="region of interest" description="Disordered" evidence="8">
    <location>
        <begin position="884"/>
        <end position="924"/>
    </location>
</feature>
<dbReference type="GO" id="GO:0005737">
    <property type="term" value="C:cytoplasm"/>
    <property type="evidence" value="ECO:0007669"/>
    <property type="project" value="UniProtKB-SubCell"/>
</dbReference>
<dbReference type="GO" id="GO:0043023">
    <property type="term" value="F:ribosomal large subunit binding"/>
    <property type="evidence" value="ECO:0007669"/>
    <property type="project" value="UniProtKB-UniRule"/>
</dbReference>
<dbReference type="PANTHER" id="PTHR47358:SF2">
    <property type="entry name" value="E3 UBIQUITIN-PROTEIN LIGASE HOS1"/>
    <property type="match status" value="1"/>
</dbReference>
<evidence type="ECO:0000256" key="6">
    <source>
        <dbReference type="ARBA" id="ARBA00023242"/>
    </source>
</evidence>
<dbReference type="Gene3D" id="3.75.10.10">
    <property type="entry name" value="L-arginine/glycine Amidinotransferase, Chain A"/>
    <property type="match status" value="1"/>
</dbReference>
<evidence type="ECO:0000256" key="1">
    <source>
        <dbReference type="ARBA" id="ARBA00004123"/>
    </source>
</evidence>
<accession>A0A565BN63</accession>
<dbReference type="Pfam" id="PF01912">
    <property type="entry name" value="eIF-6"/>
    <property type="match status" value="1"/>
</dbReference>
<dbReference type="Proteomes" id="UP000489600">
    <property type="component" value="Unassembled WGS sequence"/>
</dbReference>
<gene>
    <name evidence="7" type="primary">EIF6</name>
    <name evidence="10" type="ORF">ANE_LOCUS13222</name>
</gene>
<comment type="subcellular location">
    <subcellularLocation>
        <location evidence="7">Cytoplasm</location>
    </subcellularLocation>
    <subcellularLocation>
        <location evidence="7">Nucleus</location>
        <location evidence="7">Nucleolus</location>
    </subcellularLocation>
    <subcellularLocation>
        <location evidence="1">Nucleus</location>
    </subcellularLocation>
    <text evidence="7">Shuttles between cytoplasm and nucleus/nucleolus.</text>
</comment>
<evidence type="ECO:0000256" key="7">
    <source>
        <dbReference type="HAMAP-Rule" id="MF_03132"/>
    </source>
</evidence>
<keyword evidence="2 7" id="KW-0963">Cytoplasm</keyword>
<evidence type="ECO:0000256" key="8">
    <source>
        <dbReference type="SAM" id="MobiDB-lite"/>
    </source>
</evidence>
<dbReference type="NCBIfam" id="TIGR00323">
    <property type="entry name" value="eIF-6"/>
    <property type="match status" value="1"/>
</dbReference>
<proteinExistence type="inferred from homology"/>
<dbReference type="FunFam" id="3.75.10.10:FF:000006">
    <property type="entry name" value="Eukaryotic translation initiation factor 6"/>
    <property type="match status" value="1"/>
</dbReference>
<dbReference type="GO" id="GO:0004842">
    <property type="term" value="F:ubiquitin-protein transferase activity"/>
    <property type="evidence" value="ECO:0007669"/>
    <property type="project" value="InterPro"/>
</dbReference>
<evidence type="ECO:0000256" key="3">
    <source>
        <dbReference type="ARBA" id="ARBA00022517"/>
    </source>
</evidence>
<keyword evidence="11" id="KW-1185">Reference proteome</keyword>
<dbReference type="AlphaFoldDB" id="A0A565BN63"/>
<feature type="region of interest" description="Disordered" evidence="8">
    <location>
        <begin position="782"/>
        <end position="804"/>
    </location>
</feature>
<dbReference type="HAMAP" id="MF_00032">
    <property type="entry name" value="eIF_6"/>
    <property type="match status" value="1"/>
</dbReference>
<dbReference type="InterPro" id="IPR002769">
    <property type="entry name" value="eIF6"/>
</dbReference>
<keyword evidence="4 7" id="KW-0396">Initiation factor</keyword>
<keyword evidence="6 7" id="KW-0539">Nucleus</keyword>
<comment type="subunit">
    <text evidence="7">Monomer. Associates with the 60S ribosomal subunit.</text>
</comment>
<keyword evidence="3 7" id="KW-0690">Ribosome biogenesis</keyword>
<comment type="function">
    <text evidence="7">Binds to the 60S ribosomal subunit and prevents its association with the 40S ribosomal subunit to form the 80S initiation complex in the cytoplasm. May also be involved in ribosome biogenesis.</text>
</comment>
<evidence type="ECO:0000259" key="9">
    <source>
        <dbReference type="Pfam" id="PF13934"/>
    </source>
</evidence>
<sequence>MDAREINGSASAVRSISLPKQPDYSSKHVQEALIHLASINLRELCNEAKIERCRATRDLASCGRFVHYVLNPCGHASLCTECCQRCDVCPICRSPLPKTGYRLRLRLYYECVEAGLISQTYEEVSHDLDEDEHQLAADVQRLYSLFDVAMNNNLISVVCHYITNVCMDETAVSSDPVIAFLLDEVVVKDWVKRTFRSILAELQEIYRLGTKEMQGWLDKLLKCSKQVAGICNVLEVMESAFKGSVSPQLQDVQKLRENIGKTKQHLDIMVWCIRHGFLEDVRSRYSNFTSWNALVHERKSNAIKRAWPDAVDQSSDCNVQGASLFIEDALENLEREPEYSQEIGADLEVKCLQNDKRSFLRPKIEGTSGSYPFENLRTAADILFLHGSSDLVVAKQAIFLYYLFDRHWSTPDKHWKHIIDDFAATFGVTRHSLLESFVFYLLDDDSKEALEEVCRILPEICGPETYPKVAQVLLERENSETALMVLRWSGRDGVSDLVSIGEAVTALRVRVECGLLSEAFTYQRALCLKVKENKLKNGAVKHVSDDLDSWSWMEWMEILVNEFCCLSIRRNLVDRIIELPWNPDEEKYLHRCLLDSAADDPSSPVGSLLVVFYLQRYRYIQAYQVDLRLQKIEEAFVSENQVGEEVLSRMQSQCHWRKELVDKAIDILPAIQQQEVRSGQFPEMEDTASEAARNSDLPDAPEMITSSVPVSTNSVFLQRANNASAREPVANNGSPFKPSHLIGNSSLDISYGRLFTSTNRGEKSEIRSITKTLKFGEASTPFKDLNRAHGNSQLKGKRTEETSPETNVDRFMENNMSSPYLRRVTANSPVTMKPSSNHLNGSAQKPKSTFFGTRMQPEKELASHNFVHLDYPMDMSSSLKDNKNVLANESGNNGSGLRWRSDETSDEEDEPKWSMGPTTSSGSIPVKERRRRLQYDNNNCEIGVFSKLTNAYCLVAPKSASNFFTGFESKLKGVIPIVTTSIGGTQTIGSLCVGNKNGLLLSHTITDQELQHLRDSLPDEVVVQRIEEPLCALGNAIACNDYVALSHPKLEKETLEIISDVLGVEVFPQTIANNELVGSYCALSNKGGMVHPDTKVEEIAELANLLQVPLAAGTVNRGSQVISAGLIVNDWTAFCGSDTTAIELSVVNSIFKLMGSQPGFVITEMRKSLIDTSV</sequence>
<organism evidence="10 11">
    <name type="scientific">Arabis nemorensis</name>
    <dbReference type="NCBI Taxonomy" id="586526"/>
    <lineage>
        <taxon>Eukaryota</taxon>
        <taxon>Viridiplantae</taxon>
        <taxon>Streptophyta</taxon>
        <taxon>Embryophyta</taxon>
        <taxon>Tracheophyta</taxon>
        <taxon>Spermatophyta</taxon>
        <taxon>Magnoliopsida</taxon>
        <taxon>eudicotyledons</taxon>
        <taxon>Gunneridae</taxon>
        <taxon>Pentapetalae</taxon>
        <taxon>rosids</taxon>
        <taxon>malvids</taxon>
        <taxon>Brassicales</taxon>
        <taxon>Brassicaceae</taxon>
        <taxon>Arabideae</taxon>
        <taxon>Arabis</taxon>
    </lineage>
</organism>
<dbReference type="SUPFAM" id="SSF55909">
    <property type="entry name" value="Pentein"/>
    <property type="match status" value="1"/>
</dbReference>
<evidence type="ECO:0000256" key="5">
    <source>
        <dbReference type="ARBA" id="ARBA00022917"/>
    </source>
</evidence>
<dbReference type="CDD" id="cd00527">
    <property type="entry name" value="IF6"/>
    <property type="match status" value="1"/>
</dbReference>
<name>A0A565BN63_9BRAS</name>
<dbReference type="OrthoDB" id="20729at2759"/>
<dbReference type="GO" id="GO:0005730">
    <property type="term" value="C:nucleolus"/>
    <property type="evidence" value="ECO:0007669"/>
    <property type="project" value="UniProtKB-SubCell"/>
</dbReference>